<proteinExistence type="predicted"/>
<dbReference type="AlphaFoldDB" id="A0A5J9TCK2"/>
<keyword evidence="3" id="KW-1185">Reference proteome</keyword>
<feature type="non-terminal residue" evidence="2">
    <location>
        <position position="1"/>
    </location>
</feature>
<reference evidence="2 3" key="1">
    <citation type="journal article" date="2019" name="Sci. Rep.">
        <title>A high-quality genome of Eragrostis curvula grass provides insights into Poaceae evolution and supports new strategies to enhance forage quality.</title>
        <authorList>
            <person name="Carballo J."/>
            <person name="Santos B.A.C.M."/>
            <person name="Zappacosta D."/>
            <person name="Garbus I."/>
            <person name="Selva J.P."/>
            <person name="Gallo C.A."/>
            <person name="Diaz A."/>
            <person name="Albertini E."/>
            <person name="Caccamo M."/>
            <person name="Echenique V."/>
        </authorList>
    </citation>
    <scope>NUCLEOTIDE SEQUENCE [LARGE SCALE GENOMIC DNA]</scope>
    <source>
        <strain evidence="3">cv. Victoria</strain>
        <tissue evidence="2">Leaf</tissue>
    </source>
</reference>
<organism evidence="2 3">
    <name type="scientific">Eragrostis curvula</name>
    <name type="common">weeping love grass</name>
    <dbReference type="NCBI Taxonomy" id="38414"/>
    <lineage>
        <taxon>Eukaryota</taxon>
        <taxon>Viridiplantae</taxon>
        <taxon>Streptophyta</taxon>
        <taxon>Embryophyta</taxon>
        <taxon>Tracheophyta</taxon>
        <taxon>Spermatophyta</taxon>
        <taxon>Magnoliopsida</taxon>
        <taxon>Liliopsida</taxon>
        <taxon>Poales</taxon>
        <taxon>Poaceae</taxon>
        <taxon>PACMAD clade</taxon>
        <taxon>Chloridoideae</taxon>
        <taxon>Eragrostideae</taxon>
        <taxon>Eragrostidinae</taxon>
        <taxon>Eragrostis</taxon>
    </lineage>
</organism>
<feature type="non-terminal residue" evidence="2">
    <location>
        <position position="97"/>
    </location>
</feature>
<feature type="compositionally biased region" description="Polar residues" evidence="1">
    <location>
        <begin position="79"/>
        <end position="88"/>
    </location>
</feature>
<gene>
    <name evidence="2" type="ORF">EJB05_42591</name>
</gene>
<evidence type="ECO:0000313" key="2">
    <source>
        <dbReference type="EMBL" id="TVU09150.1"/>
    </source>
</evidence>
<sequence>MYRTVKSTDEPAASSGTAANSHCHGPTDGGSGEDEFPSAGQAASDGDSNMCARPFGELRSTFKGAASSVGGDSDMDQSAIWSNRQPGTPATGGAIHL</sequence>
<dbReference type="Gramene" id="TVU09150">
    <property type="protein sequence ID" value="TVU09150"/>
    <property type="gene ID" value="EJB05_42591"/>
</dbReference>
<evidence type="ECO:0000313" key="3">
    <source>
        <dbReference type="Proteomes" id="UP000324897"/>
    </source>
</evidence>
<protein>
    <submittedName>
        <fullName evidence="2">Uncharacterized protein</fullName>
    </submittedName>
</protein>
<dbReference type="Proteomes" id="UP000324897">
    <property type="component" value="Chromosome 3"/>
</dbReference>
<comment type="caution">
    <text evidence="2">The sequence shown here is derived from an EMBL/GenBank/DDBJ whole genome shotgun (WGS) entry which is preliminary data.</text>
</comment>
<name>A0A5J9TCK2_9POAL</name>
<evidence type="ECO:0000256" key="1">
    <source>
        <dbReference type="SAM" id="MobiDB-lite"/>
    </source>
</evidence>
<accession>A0A5J9TCK2</accession>
<dbReference type="EMBL" id="RWGY01000039">
    <property type="protein sequence ID" value="TVU09150.1"/>
    <property type="molecule type" value="Genomic_DNA"/>
</dbReference>
<feature type="region of interest" description="Disordered" evidence="1">
    <location>
        <begin position="1"/>
        <end position="97"/>
    </location>
</feature>